<dbReference type="EMBL" id="HACM01000642">
    <property type="protein sequence ID" value="CRZ01084.1"/>
    <property type="molecule type" value="Transcribed_RNA"/>
</dbReference>
<reference evidence="1" key="1">
    <citation type="submission" date="2015-04" db="EMBL/GenBank/DDBJ databases">
        <title>The genome sequence of the plant pathogenic Rhizarian Plasmodiophora brassicae reveals insights in its biotrophic life cycle and the origin of chitin synthesis.</title>
        <authorList>
            <person name="Schwelm A."/>
            <person name="Fogelqvist J."/>
            <person name="Knaust A."/>
            <person name="Julke S."/>
            <person name="Lilja T."/>
            <person name="Dhandapani V."/>
            <person name="Bonilla-Rosso G."/>
            <person name="Karlsson M."/>
            <person name="Shevchenko A."/>
            <person name="Choi S.R."/>
            <person name="Kim H.G."/>
            <person name="Park J.Y."/>
            <person name="Lim Y.P."/>
            <person name="Ludwig-Muller J."/>
            <person name="Dixelius C."/>
        </authorList>
    </citation>
    <scope>NUCLEOTIDE SEQUENCE</scope>
    <source>
        <tissue evidence="1">Potato root galls</tissue>
    </source>
</reference>
<sequence>MLPEPNFAKSQENKGFVKQRFMFVLDLFIFLLPRYRDHRRLLLTDFQIVIALQQLFLEKFMRLDILFKIPAPFTHQPEQLQNKLFDFLASLCALTNSTCTLFLSFEVWNPIASRFSRTCSSLIAFSSESAWRLNVSISFENPNSSALRNSLWPSTS</sequence>
<dbReference type="AlphaFoldDB" id="A0A0H5QHD9"/>
<protein>
    <submittedName>
        <fullName evidence="1">Uncharacterized protein</fullName>
    </submittedName>
</protein>
<evidence type="ECO:0000313" key="1">
    <source>
        <dbReference type="EMBL" id="CRZ01077.1"/>
    </source>
</evidence>
<proteinExistence type="predicted"/>
<name>A0A0H5QHD9_9EUKA</name>
<organism evidence="1">
    <name type="scientific">Spongospora subterranea</name>
    <dbReference type="NCBI Taxonomy" id="70186"/>
    <lineage>
        <taxon>Eukaryota</taxon>
        <taxon>Sar</taxon>
        <taxon>Rhizaria</taxon>
        <taxon>Endomyxa</taxon>
        <taxon>Phytomyxea</taxon>
        <taxon>Plasmodiophorida</taxon>
        <taxon>Plasmodiophoridae</taxon>
        <taxon>Spongospora</taxon>
    </lineage>
</organism>
<accession>A0A0H5QHD9</accession>
<dbReference type="EMBL" id="HACM01000635">
    <property type="protein sequence ID" value="CRZ01077.1"/>
    <property type="molecule type" value="Transcribed_RNA"/>
</dbReference>